<reference evidence="2" key="1">
    <citation type="journal article" date="2015" name="Proc. Natl. Acad. Sci. U.S.A.">
        <title>Networks of energetic and metabolic interactions define dynamics in microbial communities.</title>
        <authorList>
            <person name="Embree M."/>
            <person name="Liu J.K."/>
            <person name="Al-Bassam M.M."/>
            <person name="Zengler K."/>
        </authorList>
    </citation>
    <scope>NUCLEOTIDE SEQUENCE</scope>
</reference>
<dbReference type="GO" id="GO:0004622">
    <property type="term" value="F:phosphatidylcholine lysophospholipase activity"/>
    <property type="evidence" value="ECO:0007669"/>
    <property type="project" value="UniProtKB-EC"/>
</dbReference>
<dbReference type="PANTHER" id="PTHR11614">
    <property type="entry name" value="PHOSPHOLIPASE-RELATED"/>
    <property type="match status" value="1"/>
</dbReference>
<dbReference type="Pfam" id="PF12146">
    <property type="entry name" value="Hydrolase_4"/>
    <property type="match status" value="1"/>
</dbReference>
<keyword evidence="2" id="KW-0378">Hydrolase</keyword>
<dbReference type="InterPro" id="IPR029058">
    <property type="entry name" value="AB_hydrolase_fold"/>
</dbReference>
<dbReference type="EMBL" id="LNQE01000957">
    <property type="protein sequence ID" value="KUG22554.1"/>
    <property type="molecule type" value="Genomic_DNA"/>
</dbReference>
<organism evidence="2">
    <name type="scientific">hydrocarbon metagenome</name>
    <dbReference type="NCBI Taxonomy" id="938273"/>
    <lineage>
        <taxon>unclassified sequences</taxon>
        <taxon>metagenomes</taxon>
        <taxon>ecological metagenomes</taxon>
    </lineage>
</organism>
<dbReference type="InterPro" id="IPR051044">
    <property type="entry name" value="MAG_DAG_Lipase"/>
</dbReference>
<dbReference type="AlphaFoldDB" id="A0A0W8FNQ5"/>
<protein>
    <submittedName>
        <fullName evidence="2">Lysophospholipase</fullName>
        <ecNumber evidence="2">3.1.1.23</ecNumber>
        <ecNumber evidence="2">3.1.1.5</ecNumber>
    </submittedName>
</protein>
<evidence type="ECO:0000313" key="2">
    <source>
        <dbReference type="EMBL" id="KUG22554.1"/>
    </source>
</evidence>
<dbReference type="InterPro" id="IPR022742">
    <property type="entry name" value="Hydrolase_4"/>
</dbReference>
<dbReference type="GO" id="GO:0047372">
    <property type="term" value="F:monoacylglycerol lipase activity"/>
    <property type="evidence" value="ECO:0007669"/>
    <property type="project" value="UniProtKB-EC"/>
</dbReference>
<dbReference type="Gene3D" id="3.40.50.1820">
    <property type="entry name" value="alpha/beta hydrolase"/>
    <property type="match status" value="1"/>
</dbReference>
<accession>A0A0W8FNQ5</accession>
<feature type="domain" description="Serine aminopeptidase S33" evidence="1">
    <location>
        <begin position="28"/>
        <end position="292"/>
    </location>
</feature>
<evidence type="ECO:0000259" key="1">
    <source>
        <dbReference type="Pfam" id="PF12146"/>
    </source>
</evidence>
<comment type="caution">
    <text evidence="2">The sequence shown here is derived from an EMBL/GenBank/DDBJ whole genome shotgun (WGS) entry which is preliminary data.</text>
</comment>
<name>A0A0W8FNQ5_9ZZZZ</name>
<dbReference type="EC" id="3.1.1.23" evidence="2"/>
<gene>
    <name evidence="2" type="ORF">ASZ90_007673</name>
</gene>
<sequence length="310" mass="34364">MKSETFTFKTSDGTNIFTYKWMPDDASSVRGIVQIAHGMAEHAARYERFAGALTQGGYAVYANDHRGHGKTAGSQEDIGFFADENGWGKVIEDMHTLTGIIQKECPGKPVVLFGHSMGSFLSRHYSMHYADDLSGLVLSGTGGDPGVIGKIGLFIAKMDAKLKGKKAKSEIMNKLSFGNFNSAFKPNRTDYDWLSRDSAEVDKYIKDPWCGAVFTAGFFCDMLEGIGYINKKENIAKISKKLPIYIFSGAKDPVGANTKGVSQVYNAFKKVNIEDVEVKFYKDGRHEMLNEINSDEVFKDVIAWLDKHIT</sequence>
<dbReference type="SUPFAM" id="SSF53474">
    <property type="entry name" value="alpha/beta-Hydrolases"/>
    <property type="match status" value="1"/>
</dbReference>
<dbReference type="EC" id="3.1.1.5" evidence="2"/>
<proteinExistence type="predicted"/>